<name>A0A1I4YFM6_9FLAO</name>
<evidence type="ECO:0000259" key="2">
    <source>
        <dbReference type="PROSITE" id="PS51384"/>
    </source>
</evidence>
<dbReference type="SUPFAM" id="SSF52343">
    <property type="entry name" value="Ferredoxin reductase-like, C-terminal NADP-linked domain"/>
    <property type="match status" value="1"/>
</dbReference>
<dbReference type="InterPro" id="IPR001041">
    <property type="entry name" value="2Fe-2S_ferredoxin-type"/>
</dbReference>
<dbReference type="PROSITE" id="PS51085">
    <property type="entry name" value="2FE2S_FER_2"/>
    <property type="match status" value="1"/>
</dbReference>
<dbReference type="PANTHER" id="PTHR47354:SF5">
    <property type="entry name" value="PROTEIN RFBI"/>
    <property type="match status" value="1"/>
</dbReference>
<dbReference type="Pfam" id="PF00111">
    <property type="entry name" value="Fer2"/>
    <property type="match status" value="1"/>
</dbReference>
<dbReference type="PANTHER" id="PTHR47354">
    <property type="entry name" value="NADH OXIDOREDUCTASE HCR"/>
    <property type="match status" value="1"/>
</dbReference>
<dbReference type="CDD" id="cd00207">
    <property type="entry name" value="fer2"/>
    <property type="match status" value="1"/>
</dbReference>
<dbReference type="Pfam" id="PF00175">
    <property type="entry name" value="NAD_binding_1"/>
    <property type="match status" value="1"/>
</dbReference>
<dbReference type="AlphaFoldDB" id="A0A1I4YFM6"/>
<dbReference type="InterPro" id="IPR039261">
    <property type="entry name" value="FNR_nucleotide-bd"/>
</dbReference>
<feature type="domain" description="FAD-binding FR-type" evidence="2">
    <location>
        <begin position="102"/>
        <end position="202"/>
    </location>
</feature>
<keyword evidence="3" id="KW-0223">Dioxygenase</keyword>
<dbReference type="STRING" id="684065.SAMN05421738_11135"/>
<dbReference type="InterPro" id="IPR017927">
    <property type="entry name" value="FAD-bd_FR_type"/>
</dbReference>
<dbReference type="PROSITE" id="PS51384">
    <property type="entry name" value="FAD_FR"/>
    <property type="match status" value="1"/>
</dbReference>
<evidence type="ECO:0000259" key="1">
    <source>
        <dbReference type="PROSITE" id="PS51085"/>
    </source>
</evidence>
<dbReference type="NCBIfam" id="NF040810">
    <property type="entry name" value="BenC"/>
    <property type="match status" value="1"/>
</dbReference>
<dbReference type="InterPro" id="IPR001433">
    <property type="entry name" value="OxRdtase_FAD/NAD-bd"/>
</dbReference>
<dbReference type="PRINTS" id="PR00410">
    <property type="entry name" value="PHEHYDRXLASE"/>
</dbReference>
<dbReference type="RefSeq" id="WP_092908759.1">
    <property type="nucleotide sequence ID" value="NZ_FOUZ01000011.1"/>
</dbReference>
<dbReference type="Proteomes" id="UP000199149">
    <property type="component" value="Unassembled WGS sequence"/>
</dbReference>
<keyword evidence="3" id="KW-0560">Oxidoreductase</keyword>
<dbReference type="PROSITE" id="PS00197">
    <property type="entry name" value="2FE2S_FER_1"/>
    <property type="match status" value="1"/>
</dbReference>
<proteinExistence type="predicted"/>
<dbReference type="InterPro" id="IPR050415">
    <property type="entry name" value="MRET"/>
</dbReference>
<dbReference type="GO" id="GO:0051213">
    <property type="term" value="F:dioxygenase activity"/>
    <property type="evidence" value="ECO:0007669"/>
    <property type="project" value="UniProtKB-KW"/>
</dbReference>
<feature type="domain" description="2Fe-2S ferredoxin-type" evidence="1">
    <location>
        <begin position="2"/>
        <end position="95"/>
    </location>
</feature>
<gene>
    <name evidence="3" type="ORF">SAMN05421738_11135</name>
</gene>
<dbReference type="GO" id="GO:0051537">
    <property type="term" value="F:2 iron, 2 sulfur cluster binding"/>
    <property type="evidence" value="ECO:0007669"/>
    <property type="project" value="InterPro"/>
</dbReference>
<dbReference type="InterPro" id="IPR008333">
    <property type="entry name" value="Cbr1-like_FAD-bd_dom"/>
</dbReference>
<dbReference type="Pfam" id="PF00970">
    <property type="entry name" value="FAD_binding_6"/>
    <property type="match status" value="1"/>
</dbReference>
<dbReference type="SUPFAM" id="SSF54292">
    <property type="entry name" value="2Fe-2S ferredoxin-like"/>
    <property type="match status" value="1"/>
</dbReference>
<dbReference type="InterPro" id="IPR036010">
    <property type="entry name" value="2Fe-2S_ferredoxin-like_sf"/>
</dbReference>
<accession>A0A1I4YFM6</accession>
<keyword evidence="4" id="KW-1185">Reference proteome</keyword>
<dbReference type="InterPro" id="IPR012675">
    <property type="entry name" value="Beta-grasp_dom_sf"/>
</dbReference>
<dbReference type="Gene3D" id="3.10.20.30">
    <property type="match status" value="1"/>
</dbReference>
<dbReference type="OrthoDB" id="9789468at2"/>
<dbReference type="SUPFAM" id="SSF63380">
    <property type="entry name" value="Riboflavin synthase domain-like"/>
    <property type="match status" value="1"/>
</dbReference>
<dbReference type="Gene3D" id="3.40.50.80">
    <property type="entry name" value="Nucleotide-binding domain of ferredoxin-NADP reductase (FNR) module"/>
    <property type="match status" value="1"/>
</dbReference>
<protein>
    <submittedName>
        <fullName evidence="3">Benzoate/toluate 1,2-dioxygenase reductase subunit</fullName>
    </submittedName>
</protein>
<dbReference type="InterPro" id="IPR006058">
    <property type="entry name" value="2Fe2S_fd_BS"/>
</dbReference>
<dbReference type="InterPro" id="IPR017938">
    <property type="entry name" value="Riboflavin_synthase-like_b-brl"/>
</dbReference>
<dbReference type="Gene3D" id="2.40.30.10">
    <property type="entry name" value="Translation factors"/>
    <property type="match status" value="1"/>
</dbReference>
<evidence type="ECO:0000313" key="4">
    <source>
        <dbReference type="Proteomes" id="UP000199149"/>
    </source>
</evidence>
<dbReference type="EMBL" id="FOUZ01000011">
    <property type="protein sequence ID" value="SFN36871.1"/>
    <property type="molecule type" value="Genomic_DNA"/>
</dbReference>
<organism evidence="3 4">
    <name type="scientific">Algoriella xinjiangensis</name>
    <dbReference type="NCBI Taxonomy" id="684065"/>
    <lineage>
        <taxon>Bacteria</taxon>
        <taxon>Pseudomonadati</taxon>
        <taxon>Bacteroidota</taxon>
        <taxon>Flavobacteriia</taxon>
        <taxon>Flavobacteriales</taxon>
        <taxon>Weeksellaceae</taxon>
        <taxon>Algoriella</taxon>
    </lineage>
</organism>
<reference evidence="4" key="1">
    <citation type="submission" date="2016-10" db="EMBL/GenBank/DDBJ databases">
        <authorList>
            <person name="Varghese N."/>
            <person name="Submissions S."/>
        </authorList>
    </citation>
    <scope>NUCLEOTIDE SEQUENCE [LARGE SCALE GENOMIC DNA]</scope>
    <source>
        <strain evidence="4">XJ109</strain>
    </source>
</reference>
<sequence length="337" mass="36534">MPKIALNFEDGVTKIINALPYEKVSDAAYREGINIPLDCADGACGTCKCKVKAGEFDPGDYIDEALSEEEAAEGFGLACQIVPETDIIVEILASSAACKVVAETYASTITAVNYLSAEIVQLKVQLPEAKQIEFLAGQYANIEVPGSGETRSYSFTNKSNELELEFLIRLIPDGLMSNFLRDVAKVGETLNITAPIGSFYVRTLENPTLLIAGGTGIAPIISMLEGISISDNKQPITVIYGATTDENLVEIERIKAFTSTQNITLELCVSNQEDSSFTKGYATQWINNEYLTSSTYDVYICGPNVMVDAVKQAIETNQINVDNFYTEKFVPTGSVTA</sequence>
<evidence type="ECO:0000313" key="3">
    <source>
        <dbReference type="EMBL" id="SFN36871.1"/>
    </source>
</evidence>